<evidence type="ECO:0000313" key="3">
    <source>
        <dbReference type="Proteomes" id="UP000652219"/>
    </source>
</evidence>
<feature type="region of interest" description="Disordered" evidence="1">
    <location>
        <begin position="28"/>
        <end position="67"/>
    </location>
</feature>
<evidence type="ECO:0000313" key="2">
    <source>
        <dbReference type="EMBL" id="KAF6790689.1"/>
    </source>
</evidence>
<keyword evidence="3" id="KW-1185">Reference proteome</keyword>
<sequence length="67" mass="7195">MLRLRRLVGQRGLGDRRYELLVPGVAEGTASGYRAGGSVKESRVERGVPGRSANQASEADLPGQTER</sequence>
<gene>
    <name evidence="2" type="ORF">CSOJ01_14509</name>
</gene>
<evidence type="ECO:0000256" key="1">
    <source>
        <dbReference type="SAM" id="MobiDB-lite"/>
    </source>
</evidence>
<comment type="caution">
    <text evidence="2">The sequence shown here is derived from an EMBL/GenBank/DDBJ whole genome shotgun (WGS) entry which is preliminary data.</text>
</comment>
<organism evidence="2 3">
    <name type="scientific">Colletotrichum sojae</name>
    <dbReference type="NCBI Taxonomy" id="2175907"/>
    <lineage>
        <taxon>Eukaryota</taxon>
        <taxon>Fungi</taxon>
        <taxon>Dikarya</taxon>
        <taxon>Ascomycota</taxon>
        <taxon>Pezizomycotina</taxon>
        <taxon>Sordariomycetes</taxon>
        <taxon>Hypocreomycetidae</taxon>
        <taxon>Glomerellales</taxon>
        <taxon>Glomerellaceae</taxon>
        <taxon>Colletotrichum</taxon>
        <taxon>Colletotrichum orchidearum species complex</taxon>
    </lineage>
</organism>
<protein>
    <submittedName>
        <fullName evidence="2">Uncharacterized protein</fullName>
    </submittedName>
</protein>
<dbReference type="Proteomes" id="UP000652219">
    <property type="component" value="Unassembled WGS sequence"/>
</dbReference>
<dbReference type="EMBL" id="WIGN01000496">
    <property type="protein sequence ID" value="KAF6790689.1"/>
    <property type="molecule type" value="Genomic_DNA"/>
</dbReference>
<accession>A0A8H6IPN0</accession>
<proteinExistence type="predicted"/>
<name>A0A8H6IPN0_9PEZI</name>
<reference evidence="2 3" key="1">
    <citation type="journal article" date="2020" name="Phytopathology">
        <title>Genome Sequence Resources of Colletotrichum truncatum, C. plurivorum, C. musicola, and C. sojae: Four Species Pathogenic to Soybean (Glycine max).</title>
        <authorList>
            <person name="Rogerio F."/>
            <person name="Boufleur T.R."/>
            <person name="Ciampi-Guillardi M."/>
            <person name="Sukno S.A."/>
            <person name="Thon M.R."/>
            <person name="Massola Junior N.S."/>
            <person name="Baroncelli R."/>
        </authorList>
    </citation>
    <scope>NUCLEOTIDE SEQUENCE [LARGE SCALE GENOMIC DNA]</scope>
    <source>
        <strain evidence="2 3">LFN0009</strain>
    </source>
</reference>
<dbReference type="AlphaFoldDB" id="A0A8H6IPN0"/>